<comment type="similarity">
    <text evidence="4">Belongs to the TRAFAC class translation factor GTPase superfamily. Bms1-like GTPase family. TSR1 subfamily.</text>
</comment>
<evidence type="ECO:0000256" key="4">
    <source>
        <dbReference type="ARBA" id="ARBA00038288"/>
    </source>
</evidence>
<feature type="domain" description="Bms1-type G" evidence="6">
    <location>
        <begin position="84"/>
        <end position="245"/>
    </location>
</feature>
<dbReference type="PANTHER" id="PTHR12858">
    <property type="entry name" value="RIBOSOME BIOGENESIS PROTEIN"/>
    <property type="match status" value="1"/>
</dbReference>
<dbReference type="GO" id="GO:0030688">
    <property type="term" value="C:preribosome, small subunit precursor"/>
    <property type="evidence" value="ECO:0007669"/>
    <property type="project" value="TreeGrafter"/>
</dbReference>
<dbReference type="InterPro" id="IPR039761">
    <property type="entry name" value="Bms1/Tsr1"/>
</dbReference>
<organism evidence="7">
    <name type="scientific">Phaffia rhodozyma</name>
    <name type="common">Yeast</name>
    <name type="synonym">Xanthophyllomyces dendrorhous</name>
    <dbReference type="NCBI Taxonomy" id="264483"/>
    <lineage>
        <taxon>Eukaryota</taxon>
        <taxon>Fungi</taxon>
        <taxon>Dikarya</taxon>
        <taxon>Basidiomycota</taxon>
        <taxon>Agaricomycotina</taxon>
        <taxon>Tremellomycetes</taxon>
        <taxon>Cystofilobasidiales</taxon>
        <taxon>Mrakiaceae</taxon>
        <taxon>Phaffia</taxon>
    </lineage>
</organism>
<dbReference type="EMBL" id="LN483167">
    <property type="protein sequence ID" value="CDZ97146.1"/>
    <property type="molecule type" value="Genomic_DNA"/>
</dbReference>
<evidence type="ECO:0000256" key="2">
    <source>
        <dbReference type="ARBA" id="ARBA00022517"/>
    </source>
</evidence>
<dbReference type="GO" id="GO:0005730">
    <property type="term" value="C:nucleolus"/>
    <property type="evidence" value="ECO:0007669"/>
    <property type="project" value="UniProtKB-SubCell"/>
</dbReference>
<dbReference type="InterPro" id="IPR030387">
    <property type="entry name" value="G_Bms1/Tsr1_dom"/>
</dbReference>
<comment type="subcellular location">
    <subcellularLocation>
        <location evidence="1">Nucleus</location>
        <location evidence="1">Nucleolus</location>
    </subcellularLocation>
</comment>
<keyword evidence="2" id="KW-0690">Ribosome biogenesis</keyword>
<feature type="compositionally biased region" description="Acidic residues" evidence="5">
    <location>
        <begin position="413"/>
        <end position="443"/>
    </location>
</feature>
<dbReference type="Pfam" id="PF22298">
    <property type="entry name" value="Tsr1_G-like"/>
    <property type="match status" value="1"/>
</dbReference>
<feature type="compositionally biased region" description="Acidic residues" evidence="5">
    <location>
        <begin position="344"/>
        <end position="354"/>
    </location>
</feature>
<evidence type="ECO:0000259" key="6">
    <source>
        <dbReference type="PROSITE" id="PS51714"/>
    </source>
</evidence>
<evidence type="ECO:0000256" key="1">
    <source>
        <dbReference type="ARBA" id="ARBA00004604"/>
    </source>
</evidence>
<dbReference type="SMART" id="SM01362">
    <property type="entry name" value="DUF663"/>
    <property type="match status" value="1"/>
</dbReference>
<dbReference type="GO" id="GO:0005525">
    <property type="term" value="F:GTP binding"/>
    <property type="evidence" value="ECO:0007669"/>
    <property type="project" value="TreeGrafter"/>
</dbReference>
<dbReference type="PANTHER" id="PTHR12858:SF1">
    <property type="entry name" value="PRE-RRNA-PROCESSING PROTEIN TSR1 HOMOLOG"/>
    <property type="match status" value="1"/>
</dbReference>
<evidence type="ECO:0000256" key="3">
    <source>
        <dbReference type="ARBA" id="ARBA00023242"/>
    </source>
</evidence>
<dbReference type="GO" id="GO:0000462">
    <property type="term" value="P:maturation of SSU-rRNA from tricistronic rRNA transcript (SSU-rRNA, 5.8S rRNA, LSU-rRNA)"/>
    <property type="evidence" value="ECO:0007669"/>
    <property type="project" value="TreeGrafter"/>
</dbReference>
<feature type="compositionally biased region" description="Low complexity" evidence="5">
    <location>
        <begin position="37"/>
        <end position="52"/>
    </location>
</feature>
<proteinExistence type="inferred from homology"/>
<keyword evidence="3" id="KW-0539">Nucleus</keyword>
<dbReference type="Pfam" id="PF04950">
    <property type="entry name" value="RIBIOP_C"/>
    <property type="match status" value="1"/>
</dbReference>
<feature type="region of interest" description="Disordered" evidence="5">
    <location>
        <begin position="319"/>
        <end position="455"/>
    </location>
</feature>
<name>A0A0F7SEW1_PHARH</name>
<dbReference type="SMART" id="SM00785">
    <property type="entry name" value="AARP2CN"/>
    <property type="match status" value="1"/>
</dbReference>
<dbReference type="InterPro" id="IPR012948">
    <property type="entry name" value="AARP2CN"/>
</dbReference>
<dbReference type="Pfam" id="PF08142">
    <property type="entry name" value="AARP2CN"/>
    <property type="match status" value="1"/>
</dbReference>
<dbReference type="AlphaFoldDB" id="A0A0F7SEW1"/>
<dbReference type="GO" id="GO:0003924">
    <property type="term" value="F:GTPase activity"/>
    <property type="evidence" value="ECO:0007669"/>
    <property type="project" value="TreeGrafter"/>
</dbReference>
<accession>A0A0F7SEW1</accession>
<evidence type="ECO:0000313" key="7">
    <source>
        <dbReference type="EMBL" id="CDZ97146.1"/>
    </source>
</evidence>
<evidence type="ECO:0000256" key="5">
    <source>
        <dbReference type="SAM" id="MobiDB-lite"/>
    </source>
</evidence>
<dbReference type="InterPro" id="IPR007034">
    <property type="entry name" value="BMS1_TSR1_C"/>
</dbReference>
<protein>
    <submittedName>
        <fullName evidence="7">Uncharacterized conserved protein</fullName>
    </submittedName>
</protein>
<dbReference type="GO" id="GO:0000479">
    <property type="term" value="P:endonucleolytic cleavage of tricistronic rRNA transcript (SSU-rRNA, 5.8S rRNA, LSU-rRNA)"/>
    <property type="evidence" value="ECO:0007669"/>
    <property type="project" value="TreeGrafter"/>
</dbReference>
<dbReference type="PROSITE" id="PS51714">
    <property type="entry name" value="G_BMS1"/>
    <property type="match status" value="1"/>
</dbReference>
<reference evidence="7" key="1">
    <citation type="submission" date="2014-08" db="EMBL/GenBank/DDBJ databases">
        <authorList>
            <person name="Sharma Rahul"/>
            <person name="Thines Marco"/>
        </authorList>
    </citation>
    <scope>NUCLEOTIDE SEQUENCE</scope>
</reference>
<feature type="region of interest" description="Disordered" evidence="5">
    <location>
        <begin position="1"/>
        <end position="65"/>
    </location>
</feature>
<sequence>MGHSHRPTLKQQNKPFKSGHASKSSLKEASKGRLPGKSTKQSSTSHLSTTQTKQDRRNTTKQLQLKKRAAIVQDGRIFAGRAGVPRIVCVVELGEDTNGKRFAKDLCEVLEEDFKEDEAGVVNIKAPRFKTSLQFLFPLAGDFYATLDSAKAADYVVLLLSDEEDVSEWGETLLRSFQSQGVPEIVAVCQSPNPTTPPTAPPSATLKSLLSFSTYFFPSLQKVYHTTTPSDASVTLRALCEGIPKDVSWRNGRGWLVNESTELGWTPSTNGEGEGAEQGTLVVRGYLRGGKWSADRLVHIPNFGDFMVEKIISAPLPSTHARASSSSMSTDPEAPSVLSKPDPETADDLTELNDPDFMANEQTWPTEDDMPAPVSGENGERGLMLPPALPGTTPKTVKRVPKGTSAYQAAWIEEGDEQEGDDSDDDDDDDDDMEIDGGSEGEDIQGGGLDGLDGEEGVDVEVESRMGGTSVAFRELDEDEEEAQLKSYRASRAVEDRNDQAFPDEIDTPMHIPASTRFQRYRGLRSFRTSPWDPYENLPVDYAKIFGFKDYERTGKRVIKEGKEVGVEVGSHVEVHIKDVPKAVFDAHRSSVPFILFSLLEHEHKQSVLHFVVQRNTEYDEPVRAKDPLILCVGPRRYRINPIYSQHVRGGGKGANNVHKSERFLRAGTAMVATTYGPIVFGKQPCLLLRETDDSQAPILVASGSFMNADTTRIIAKRIILTGHPVKIHKKTATIRYMFFNPDDVAYFKPIQMHTKMGRTGHITESLGTHGYYKAHFDAILNPQDTVCMSLYKRTYPKWSETFKVGPSAALSEMDDDDEMVEE</sequence>
<dbReference type="GO" id="GO:0034511">
    <property type="term" value="F:U3 snoRNA binding"/>
    <property type="evidence" value="ECO:0007669"/>
    <property type="project" value="TreeGrafter"/>
</dbReference>